<evidence type="ECO:0000313" key="3">
    <source>
        <dbReference type="Proteomes" id="UP001642487"/>
    </source>
</evidence>
<dbReference type="Proteomes" id="UP001642487">
    <property type="component" value="Chromosome 4"/>
</dbReference>
<protein>
    <submittedName>
        <fullName evidence="2">Uncharacterized protein</fullName>
    </submittedName>
</protein>
<evidence type="ECO:0000313" key="2">
    <source>
        <dbReference type="EMBL" id="CAK9319485.1"/>
    </source>
</evidence>
<dbReference type="EMBL" id="OZ021738">
    <property type="protein sequence ID" value="CAK9319485.1"/>
    <property type="molecule type" value="Genomic_DNA"/>
</dbReference>
<accession>A0ABP0YG65</accession>
<feature type="non-terminal residue" evidence="2">
    <location>
        <position position="1"/>
    </location>
</feature>
<gene>
    <name evidence="2" type="ORF">CITCOLO1_LOCUS11491</name>
</gene>
<reference evidence="2 3" key="1">
    <citation type="submission" date="2024-03" db="EMBL/GenBank/DDBJ databases">
        <authorList>
            <person name="Gkanogiannis A."/>
            <person name="Becerra Lopez-Lavalle L."/>
        </authorList>
    </citation>
    <scope>NUCLEOTIDE SEQUENCE [LARGE SCALE GENOMIC DNA]</scope>
</reference>
<evidence type="ECO:0000256" key="1">
    <source>
        <dbReference type="SAM" id="MobiDB-lite"/>
    </source>
</evidence>
<keyword evidence="3" id="KW-1185">Reference proteome</keyword>
<feature type="region of interest" description="Disordered" evidence="1">
    <location>
        <begin position="29"/>
        <end position="57"/>
    </location>
</feature>
<proteinExistence type="predicted"/>
<organism evidence="2 3">
    <name type="scientific">Citrullus colocynthis</name>
    <name type="common">colocynth</name>
    <dbReference type="NCBI Taxonomy" id="252529"/>
    <lineage>
        <taxon>Eukaryota</taxon>
        <taxon>Viridiplantae</taxon>
        <taxon>Streptophyta</taxon>
        <taxon>Embryophyta</taxon>
        <taxon>Tracheophyta</taxon>
        <taxon>Spermatophyta</taxon>
        <taxon>Magnoliopsida</taxon>
        <taxon>eudicotyledons</taxon>
        <taxon>Gunneridae</taxon>
        <taxon>Pentapetalae</taxon>
        <taxon>rosids</taxon>
        <taxon>fabids</taxon>
        <taxon>Cucurbitales</taxon>
        <taxon>Cucurbitaceae</taxon>
        <taxon>Benincaseae</taxon>
        <taxon>Citrullus</taxon>
    </lineage>
</organism>
<name>A0ABP0YG65_9ROSI</name>
<sequence length="57" mass="6362">ASLLHLPSLHKLPLLLSFSGGASMPTIIRSGQRCRRPQRRLTVAAPNKKNKDERWSA</sequence>